<evidence type="ECO:0000313" key="1">
    <source>
        <dbReference type="EMBL" id="VFV46896.1"/>
    </source>
</evidence>
<proteinExistence type="predicted"/>
<sequence length="156" mass="18292">MDQQAISNFKKLYARALFQQIFEVTKGTNFTLQEFWKDYFQVTNCLKVIHKPWDGVTKRTLNSTWRKLWPHCILGHDLEGLAHEQQPLVVDEIVSSGKTMGLEVNEDDVQELVEEHGQELITHEQMDLHCEQQQGVMEEISSAEERRKRQRNPSLQ</sequence>
<dbReference type="AlphaFoldDB" id="A0A485PTC5"/>
<feature type="non-terminal residue" evidence="1">
    <location>
        <position position="156"/>
    </location>
</feature>
<protein>
    <recommendedName>
        <fullName evidence="3">DDE-1 domain-containing protein</fullName>
    </recommendedName>
</protein>
<keyword evidence="2" id="KW-1185">Reference proteome</keyword>
<accession>A0A485PTC5</accession>
<evidence type="ECO:0000313" key="2">
    <source>
        <dbReference type="Proteomes" id="UP000386466"/>
    </source>
</evidence>
<dbReference type="Proteomes" id="UP000386466">
    <property type="component" value="Unassembled WGS sequence"/>
</dbReference>
<name>A0A485PTC5_LYNPA</name>
<dbReference type="EMBL" id="CAAGRJ010039709">
    <property type="protein sequence ID" value="VFV46896.1"/>
    <property type="molecule type" value="Genomic_DNA"/>
</dbReference>
<gene>
    <name evidence="1" type="ORF">LYPA_23C003472</name>
</gene>
<organism evidence="1 2">
    <name type="scientific">Lynx pardinus</name>
    <name type="common">Iberian lynx</name>
    <name type="synonym">Felis pardina</name>
    <dbReference type="NCBI Taxonomy" id="191816"/>
    <lineage>
        <taxon>Eukaryota</taxon>
        <taxon>Metazoa</taxon>
        <taxon>Chordata</taxon>
        <taxon>Craniata</taxon>
        <taxon>Vertebrata</taxon>
        <taxon>Euteleostomi</taxon>
        <taxon>Mammalia</taxon>
        <taxon>Eutheria</taxon>
        <taxon>Laurasiatheria</taxon>
        <taxon>Carnivora</taxon>
        <taxon>Feliformia</taxon>
        <taxon>Felidae</taxon>
        <taxon>Felinae</taxon>
        <taxon>Lynx</taxon>
    </lineage>
</organism>
<reference evidence="1 2" key="1">
    <citation type="submission" date="2019-01" db="EMBL/GenBank/DDBJ databases">
        <authorList>
            <person name="Alioto T."/>
            <person name="Alioto T."/>
        </authorList>
    </citation>
    <scope>NUCLEOTIDE SEQUENCE [LARGE SCALE GENOMIC DNA]</scope>
</reference>
<evidence type="ECO:0008006" key="3">
    <source>
        <dbReference type="Google" id="ProtNLM"/>
    </source>
</evidence>